<evidence type="ECO:0000313" key="9">
    <source>
        <dbReference type="Proteomes" id="UP000694005"/>
    </source>
</evidence>
<dbReference type="SMART" id="SM00249">
    <property type="entry name" value="PHD"/>
    <property type="match status" value="3"/>
</dbReference>
<feature type="region of interest" description="Disordered" evidence="5">
    <location>
        <begin position="1"/>
        <end position="82"/>
    </location>
</feature>
<evidence type="ECO:0000313" key="7">
    <source>
        <dbReference type="EMBL" id="CAG7877722.1"/>
    </source>
</evidence>
<evidence type="ECO:0000256" key="3">
    <source>
        <dbReference type="ARBA" id="ARBA00022771"/>
    </source>
</evidence>
<dbReference type="PANTHER" id="PTHR32410:SF214">
    <property type="entry name" value="ZINC FINGER PHD-TYPE DOMAIN-CONTAINING PROTEIN"/>
    <property type="match status" value="1"/>
</dbReference>
<feature type="domain" description="Zinc finger PHD-type" evidence="6">
    <location>
        <begin position="235"/>
        <end position="295"/>
    </location>
</feature>
<dbReference type="InterPro" id="IPR004146">
    <property type="entry name" value="DC1"/>
</dbReference>
<evidence type="ECO:0000256" key="1">
    <source>
        <dbReference type="ARBA" id="ARBA00022723"/>
    </source>
</evidence>
<dbReference type="Pfam" id="PF22926">
    <property type="entry name" value="C1-like_CT"/>
    <property type="match status" value="1"/>
</dbReference>
<dbReference type="Gramene" id="A05p42430.2_BraZ1">
    <property type="protein sequence ID" value="A05p42430.2_BraZ1.CDS.1"/>
    <property type="gene ID" value="A05g42430.2_BraZ1"/>
</dbReference>
<sequence length="662" mass="76670">MVELEEKEEELEEDDDINDEQELEEEEDDDDEEEEEEEEEKEEEEDNDDDDDDGDDDDDDDEEKEEEDNDDDDDDDDDDDNEEEIEVLCKVICPRSHPDHPHTLSFRTGKAITCYSCGNQSGVYYYCTTCDVRFKKDCPFHSNKITHPYHLQHPLTYIRLNTESEINNTIQTQSPFIFDACSWCGNKPDIWVYSCYICSFCLCVPCSKNTPPLTIANPKSHHHPLLFLPRPLLVPCDACGLVRASEASYTCFQCNYMVHESCMSLPRVIKLTRHSHRLSFTPFLPPSVLSCGVCYRAVDVRFGQYSCDHEDCFYVVHSKCATHDEVWDGRELEWEPESQEEAEDDVASFKKVGGDLIKYFSHDHHLKLENYDGVRDAKKQCEACILPIDPRCFYSCTQCDYSLHEVCAGLPRKLDHPLHKHCLALDHAPLDDYDYMNCSTCFRTSSGFRYKCIEGECKLRTCHIDLRCILIPECTFTHKSHEHPLFISVSYGLEGGPRCYICGKGCARAILRCSKCAFTMCFRCATIPTELHYKHDRKHPLSLCYGEGVDDVGKYWCEICEMEVDSKKWFYMCNQCCITVHRECIFNSSIYMKSGSTFDWNGYLVRTDSTNSPTRQICAICEERCTFSVCYTLILEEGWDDKALCSFRCLRAAMWRIFPEDM</sequence>
<accession>A0A8D9DQC4</accession>
<dbReference type="EMBL" id="LS974621">
    <property type="protein sequence ID" value="CAG7877724.1"/>
    <property type="molecule type" value="Genomic_DNA"/>
</dbReference>
<evidence type="ECO:0000259" key="6">
    <source>
        <dbReference type="SMART" id="SM00249"/>
    </source>
</evidence>
<gene>
    <name evidence="7" type="ORF">BRAPAZ1V2_A05P42430.2</name>
    <name evidence="8" type="ORF">BRAPAZ1V2_A05P42450.2</name>
</gene>
<dbReference type="InterPro" id="IPR053192">
    <property type="entry name" value="Vacuole_Formation_Reg"/>
</dbReference>
<evidence type="ECO:0000256" key="4">
    <source>
        <dbReference type="ARBA" id="ARBA00022833"/>
    </source>
</evidence>
<dbReference type="AlphaFoldDB" id="A0A8D9DQC4"/>
<dbReference type="Proteomes" id="UP000694005">
    <property type="component" value="Chromosome A05"/>
</dbReference>
<dbReference type="PANTHER" id="PTHR32410">
    <property type="entry name" value="CYSTEINE/HISTIDINE-RICH C1 DOMAIN FAMILY PROTEIN"/>
    <property type="match status" value="1"/>
</dbReference>
<keyword evidence="4" id="KW-0862">Zinc</keyword>
<proteinExistence type="predicted"/>
<name>A0A8D9DQC4_BRACM</name>
<dbReference type="GO" id="GO:0008270">
    <property type="term" value="F:zinc ion binding"/>
    <property type="evidence" value="ECO:0007669"/>
    <property type="project" value="UniProtKB-KW"/>
</dbReference>
<dbReference type="EMBL" id="LS974621">
    <property type="protein sequence ID" value="CAG7877722.1"/>
    <property type="molecule type" value="Genomic_DNA"/>
</dbReference>
<evidence type="ECO:0000256" key="2">
    <source>
        <dbReference type="ARBA" id="ARBA00022737"/>
    </source>
</evidence>
<keyword evidence="3" id="KW-0863">Zinc-finger</keyword>
<feature type="domain" description="Zinc finger PHD-type" evidence="6">
    <location>
        <begin position="556"/>
        <end position="622"/>
    </location>
</feature>
<dbReference type="Gramene" id="A05p42450.2_BraZ1">
    <property type="protein sequence ID" value="A05p42450.2_BraZ1.CDS.1"/>
    <property type="gene ID" value="A05g42450.2_BraZ1"/>
</dbReference>
<feature type="domain" description="Zinc finger PHD-type" evidence="6">
    <location>
        <begin position="380"/>
        <end position="442"/>
    </location>
</feature>
<dbReference type="InterPro" id="IPR001965">
    <property type="entry name" value="Znf_PHD"/>
</dbReference>
<dbReference type="InterPro" id="IPR046349">
    <property type="entry name" value="C1-like_sf"/>
</dbReference>
<evidence type="ECO:0000313" key="8">
    <source>
        <dbReference type="EMBL" id="CAG7877724.1"/>
    </source>
</evidence>
<keyword evidence="2" id="KW-0677">Repeat</keyword>
<reference evidence="7 9" key="1">
    <citation type="submission" date="2021-07" db="EMBL/GenBank/DDBJ databases">
        <authorList>
            <consortium name="Genoscope - CEA"/>
            <person name="William W."/>
        </authorList>
    </citation>
    <scope>NUCLEOTIDE SEQUENCE [LARGE SCALE GENOMIC DNA]</scope>
</reference>
<dbReference type="SUPFAM" id="SSF57889">
    <property type="entry name" value="Cysteine-rich domain"/>
    <property type="match status" value="4"/>
</dbReference>
<dbReference type="Pfam" id="PF03107">
    <property type="entry name" value="C1_2"/>
    <property type="match status" value="4"/>
</dbReference>
<organism evidence="7 9">
    <name type="scientific">Brassica campestris</name>
    <name type="common">Field mustard</name>
    <dbReference type="NCBI Taxonomy" id="3711"/>
    <lineage>
        <taxon>Eukaryota</taxon>
        <taxon>Viridiplantae</taxon>
        <taxon>Streptophyta</taxon>
        <taxon>Embryophyta</taxon>
        <taxon>Tracheophyta</taxon>
        <taxon>Spermatophyta</taxon>
        <taxon>Magnoliopsida</taxon>
        <taxon>eudicotyledons</taxon>
        <taxon>Gunneridae</taxon>
        <taxon>Pentapetalae</taxon>
        <taxon>rosids</taxon>
        <taxon>malvids</taxon>
        <taxon>Brassicales</taxon>
        <taxon>Brassicaceae</taxon>
        <taxon>Brassiceae</taxon>
        <taxon>Brassica</taxon>
    </lineage>
</organism>
<protein>
    <recommendedName>
        <fullName evidence="6">Zinc finger PHD-type domain-containing protein</fullName>
    </recommendedName>
</protein>
<keyword evidence="1" id="KW-0479">Metal-binding</keyword>
<evidence type="ECO:0000256" key="5">
    <source>
        <dbReference type="SAM" id="MobiDB-lite"/>
    </source>
</evidence>
<dbReference type="InterPro" id="IPR054483">
    <property type="entry name" value="DC1-like_CT"/>
</dbReference>